<feature type="domain" description="EF-hand" evidence="5">
    <location>
        <begin position="66"/>
        <end position="101"/>
    </location>
</feature>
<evidence type="ECO:0000259" key="5">
    <source>
        <dbReference type="PROSITE" id="PS50222"/>
    </source>
</evidence>
<evidence type="ECO:0000313" key="6">
    <source>
        <dbReference type="EMBL" id="CAF4179711.1"/>
    </source>
</evidence>
<feature type="domain" description="EF-hand" evidence="5">
    <location>
        <begin position="102"/>
        <end position="137"/>
    </location>
</feature>
<evidence type="ECO:0000256" key="3">
    <source>
        <dbReference type="ARBA" id="ARBA00022737"/>
    </source>
</evidence>
<evidence type="ECO:0000313" key="7">
    <source>
        <dbReference type="Proteomes" id="UP000676336"/>
    </source>
</evidence>
<gene>
    <name evidence="6" type="ORF">SMN809_LOCUS20961</name>
</gene>
<dbReference type="PANTHER" id="PTHR23055">
    <property type="entry name" value="CALCIUM BINDING PROTEINS"/>
    <property type="match status" value="1"/>
</dbReference>
<dbReference type="Pfam" id="PF00036">
    <property type="entry name" value="EF-hand_1"/>
    <property type="match status" value="2"/>
</dbReference>
<dbReference type="SMART" id="SM00054">
    <property type="entry name" value="EFh"/>
    <property type="match status" value="5"/>
</dbReference>
<keyword evidence="2" id="KW-0479">Metal-binding</keyword>
<sequence length="348" mass="39495">MGSAHSAHLVSIELSPKELALLKANTQFSEKEIRQWYTSFLGDCPDGRLDEEKFVKLYQQLYPSGHADNYCKHAFSTFDTNQDGSIDFEEFLLAISVSSRGNIDDRLAAAFDVYDISNDGLMDKKELTKVLSAIYDLAGEIDRTGDRDPKTRAANIIAKLDMSGDKKLSKTEFVAGCKNDAVIQIALLKANTQYSEEGINIHILQILLLLLDFNRSFCPFFYNIEIRQWHAGFIRDCPSGRLDKKRFVDVYRQFYPSGKPDNYCKYAFTTFDTNHDGSVDFSEFLLAMTATSKGDLDDRLTVAFEMYDIFKDGLIDLQELTTLLTAMIHFALNPAVQRNSLFLFFPTI</sequence>
<name>A0A8S2RNK9_9BILA</name>
<dbReference type="PRINTS" id="PR00450">
    <property type="entry name" value="RECOVERIN"/>
</dbReference>
<comment type="similarity">
    <text evidence="1">Belongs to the recoverin family.</text>
</comment>
<proteinExistence type="inferred from homology"/>
<evidence type="ECO:0000256" key="1">
    <source>
        <dbReference type="ARBA" id="ARBA00006049"/>
    </source>
</evidence>
<dbReference type="InterPro" id="IPR028846">
    <property type="entry name" value="Recoverin"/>
</dbReference>
<dbReference type="GO" id="GO:0005509">
    <property type="term" value="F:calcium ion binding"/>
    <property type="evidence" value="ECO:0007669"/>
    <property type="project" value="InterPro"/>
</dbReference>
<comment type="caution">
    <text evidence="6">The sequence shown here is derived from an EMBL/GenBank/DDBJ whole genome shotgun (WGS) entry which is preliminary data.</text>
</comment>
<feature type="domain" description="EF-hand" evidence="5">
    <location>
        <begin position="295"/>
        <end position="330"/>
    </location>
</feature>
<accession>A0A8S2RNK9</accession>
<reference evidence="6" key="1">
    <citation type="submission" date="2021-02" db="EMBL/GenBank/DDBJ databases">
        <authorList>
            <person name="Nowell W R."/>
        </authorList>
    </citation>
    <scope>NUCLEOTIDE SEQUENCE</scope>
</reference>
<dbReference type="InterPro" id="IPR011992">
    <property type="entry name" value="EF-hand-dom_pair"/>
</dbReference>
<dbReference type="Gene3D" id="1.10.238.10">
    <property type="entry name" value="EF-hand"/>
    <property type="match status" value="2"/>
</dbReference>
<dbReference type="AlphaFoldDB" id="A0A8S2RNK9"/>
<dbReference type="InterPro" id="IPR018247">
    <property type="entry name" value="EF_Hand_1_Ca_BS"/>
</dbReference>
<feature type="domain" description="EF-hand" evidence="5">
    <location>
        <begin position="259"/>
        <end position="294"/>
    </location>
</feature>
<dbReference type="EMBL" id="CAJOBI010014928">
    <property type="protein sequence ID" value="CAF4179711.1"/>
    <property type="molecule type" value="Genomic_DNA"/>
</dbReference>
<dbReference type="PROSITE" id="PS50222">
    <property type="entry name" value="EF_HAND_2"/>
    <property type="match status" value="4"/>
</dbReference>
<keyword evidence="4" id="KW-0106">Calcium</keyword>
<dbReference type="SUPFAM" id="SSF47473">
    <property type="entry name" value="EF-hand"/>
    <property type="match status" value="2"/>
</dbReference>
<organism evidence="6 7">
    <name type="scientific">Rotaria magnacalcarata</name>
    <dbReference type="NCBI Taxonomy" id="392030"/>
    <lineage>
        <taxon>Eukaryota</taxon>
        <taxon>Metazoa</taxon>
        <taxon>Spiralia</taxon>
        <taxon>Gnathifera</taxon>
        <taxon>Rotifera</taxon>
        <taxon>Eurotatoria</taxon>
        <taxon>Bdelloidea</taxon>
        <taxon>Philodinida</taxon>
        <taxon>Philodinidae</taxon>
        <taxon>Rotaria</taxon>
    </lineage>
</organism>
<evidence type="ECO:0000256" key="4">
    <source>
        <dbReference type="ARBA" id="ARBA00022837"/>
    </source>
</evidence>
<dbReference type="Proteomes" id="UP000676336">
    <property type="component" value="Unassembled WGS sequence"/>
</dbReference>
<dbReference type="FunFam" id="1.10.238.10:FF:000009">
    <property type="entry name" value="Visinin-like protein 1"/>
    <property type="match status" value="1"/>
</dbReference>
<dbReference type="PANTHER" id="PTHR23055:SF69">
    <property type="entry name" value="NEURONAL CALCIUM SENSOR 2"/>
    <property type="match status" value="1"/>
</dbReference>
<dbReference type="CDD" id="cd00051">
    <property type="entry name" value="EFh"/>
    <property type="match status" value="2"/>
</dbReference>
<keyword evidence="3" id="KW-0677">Repeat</keyword>
<dbReference type="PROSITE" id="PS00018">
    <property type="entry name" value="EF_HAND_1"/>
    <property type="match status" value="4"/>
</dbReference>
<evidence type="ECO:0000256" key="2">
    <source>
        <dbReference type="ARBA" id="ARBA00022723"/>
    </source>
</evidence>
<protein>
    <recommendedName>
        <fullName evidence="5">EF-hand domain-containing protein</fullName>
    </recommendedName>
</protein>
<dbReference type="Pfam" id="PF13499">
    <property type="entry name" value="EF-hand_7"/>
    <property type="match status" value="1"/>
</dbReference>
<dbReference type="InterPro" id="IPR002048">
    <property type="entry name" value="EF_hand_dom"/>
</dbReference>